<keyword evidence="2" id="KW-1185">Reference proteome</keyword>
<organism evidence="1 2">
    <name type="scientific">Lyngbya aestuarii BL J</name>
    <dbReference type="NCBI Taxonomy" id="1348334"/>
    <lineage>
        <taxon>Bacteria</taxon>
        <taxon>Bacillati</taxon>
        <taxon>Cyanobacteriota</taxon>
        <taxon>Cyanophyceae</taxon>
        <taxon>Oscillatoriophycideae</taxon>
        <taxon>Oscillatoriales</taxon>
        <taxon>Microcoleaceae</taxon>
        <taxon>Lyngbya</taxon>
    </lineage>
</organism>
<comment type="caution">
    <text evidence="1">The sequence shown here is derived from an EMBL/GenBank/DDBJ whole genome shotgun (WGS) entry which is preliminary data.</text>
</comment>
<gene>
    <name evidence="1" type="ORF">M595_0845</name>
</gene>
<accession>U7QMR6</accession>
<sequence length="155" mass="16633">MHLLKVAVASGVIIWITIFGMGENAQAILTPANELIAQQQSPASTYQPGFWQPVARVNPQESVNVNIVNQSGIAIEYSLTTGPMETRTVANGGETQLANLAKDSYIVINPQSTSSSLKFQVTTDNNLVNVTVLPSSDFSGESTVHLHPTGAIYKY</sequence>
<dbReference type="PATRIC" id="fig|1348334.3.peg.827"/>
<evidence type="ECO:0000313" key="2">
    <source>
        <dbReference type="Proteomes" id="UP000017127"/>
    </source>
</evidence>
<dbReference type="EMBL" id="AUZM01000005">
    <property type="protein sequence ID" value="ERT09178.1"/>
    <property type="molecule type" value="Genomic_DNA"/>
</dbReference>
<reference evidence="1 2" key="1">
    <citation type="journal article" date="2013" name="Front. Microbiol.">
        <title>Comparative genomic analyses of the cyanobacterium, Lyngbya aestuarii BL J, a powerful hydrogen producer.</title>
        <authorList>
            <person name="Kothari A."/>
            <person name="Vaughn M."/>
            <person name="Garcia-Pichel F."/>
        </authorList>
    </citation>
    <scope>NUCLEOTIDE SEQUENCE [LARGE SCALE GENOMIC DNA]</scope>
    <source>
        <strain evidence="1 2">BL J</strain>
    </source>
</reference>
<dbReference type="Proteomes" id="UP000017127">
    <property type="component" value="Unassembled WGS sequence"/>
</dbReference>
<name>U7QMR6_9CYAN</name>
<protein>
    <submittedName>
        <fullName evidence="1">Uncharacterized protein</fullName>
    </submittedName>
</protein>
<proteinExistence type="predicted"/>
<evidence type="ECO:0000313" key="1">
    <source>
        <dbReference type="EMBL" id="ERT09178.1"/>
    </source>
</evidence>
<dbReference type="RefSeq" id="WP_023064723.1">
    <property type="nucleotide sequence ID" value="NZ_AUZM01000005.1"/>
</dbReference>
<dbReference type="OrthoDB" id="513138at2"/>
<dbReference type="AlphaFoldDB" id="U7QMR6"/>